<proteinExistence type="predicted"/>
<organism evidence="3 4">
    <name type="scientific">Mycolicibacterium peregrinum</name>
    <name type="common">Mycobacterium peregrinum</name>
    <dbReference type="NCBI Taxonomy" id="43304"/>
    <lineage>
        <taxon>Bacteria</taxon>
        <taxon>Bacillati</taxon>
        <taxon>Actinomycetota</taxon>
        <taxon>Actinomycetes</taxon>
        <taxon>Mycobacteriales</taxon>
        <taxon>Mycobacteriaceae</taxon>
        <taxon>Mycolicibacterium</taxon>
    </lineage>
</organism>
<feature type="compositionally biased region" description="Polar residues" evidence="1">
    <location>
        <begin position="38"/>
        <end position="53"/>
    </location>
</feature>
<dbReference type="OrthoDB" id="4734560at2"/>
<dbReference type="PROSITE" id="PS51257">
    <property type="entry name" value="PROKAR_LIPOPROTEIN"/>
    <property type="match status" value="1"/>
</dbReference>
<accession>A0A1A0R2C4</accession>
<dbReference type="AlphaFoldDB" id="A0A1A0R2C4"/>
<evidence type="ECO:0008006" key="5">
    <source>
        <dbReference type="Google" id="ProtNLM"/>
    </source>
</evidence>
<evidence type="ECO:0000256" key="2">
    <source>
        <dbReference type="SAM" id="SignalP"/>
    </source>
</evidence>
<dbReference type="EMBL" id="LZSO01000028">
    <property type="protein sequence ID" value="OBB28566.1"/>
    <property type="molecule type" value="Genomic_DNA"/>
</dbReference>
<feature type="signal peptide" evidence="2">
    <location>
        <begin position="1"/>
        <end position="31"/>
    </location>
</feature>
<sequence>MNAKRVGAALGAVAVVLMAACSTTTSGTATAPDDVTPFTATSTAPKRTLTQVPRPTAGSPRGSAGLPPEAFAEVRAAGIQGSDNAIGDQLMMACIMAGGSFNKTKQDVVNVLTQMGSKLPPDALMTIVNVALKYECPELAGKLGG</sequence>
<reference evidence="4" key="1">
    <citation type="submission" date="2016-06" db="EMBL/GenBank/DDBJ databases">
        <authorList>
            <person name="Sutton G."/>
            <person name="Brinkac L."/>
            <person name="Sanka R."/>
            <person name="Adams M."/>
            <person name="Lau E."/>
            <person name="Mehaffy C."/>
            <person name="Tameris M."/>
            <person name="Hatherill M."/>
            <person name="Hanekom W."/>
            <person name="Mahomed H."/>
            <person name="Mcshane H."/>
        </authorList>
    </citation>
    <scope>NUCLEOTIDE SEQUENCE [LARGE SCALE GENOMIC DNA]</scope>
    <source>
        <strain evidence="4">852002-51209_SCH5440388</strain>
    </source>
</reference>
<keyword evidence="2" id="KW-0732">Signal</keyword>
<dbReference type="Proteomes" id="UP000093902">
    <property type="component" value="Unassembled WGS sequence"/>
</dbReference>
<dbReference type="STRING" id="43304.GCA_001403655_00388"/>
<name>A0A1A0R2C4_MYCPR</name>
<gene>
    <name evidence="3" type="ORF">A5792_21800</name>
</gene>
<feature type="region of interest" description="Disordered" evidence="1">
    <location>
        <begin position="25"/>
        <end position="67"/>
    </location>
</feature>
<evidence type="ECO:0000256" key="1">
    <source>
        <dbReference type="SAM" id="MobiDB-lite"/>
    </source>
</evidence>
<evidence type="ECO:0000313" key="4">
    <source>
        <dbReference type="Proteomes" id="UP000093902"/>
    </source>
</evidence>
<dbReference type="RefSeq" id="WP_064932762.1">
    <property type="nucleotide sequence ID" value="NZ_LZSO01000028.1"/>
</dbReference>
<protein>
    <recommendedName>
        <fullName evidence="5">DUF732 domain-containing protein</fullName>
    </recommendedName>
</protein>
<feature type="chain" id="PRO_5008297241" description="DUF732 domain-containing protein" evidence="2">
    <location>
        <begin position="32"/>
        <end position="145"/>
    </location>
</feature>
<comment type="caution">
    <text evidence="3">The sequence shown here is derived from an EMBL/GenBank/DDBJ whole genome shotgun (WGS) entry which is preliminary data.</text>
</comment>
<evidence type="ECO:0000313" key="3">
    <source>
        <dbReference type="EMBL" id="OBB28566.1"/>
    </source>
</evidence>